<comment type="catalytic activity">
    <reaction evidence="7">
        <text>CMP + ATP = CDP + ADP</text>
        <dbReference type="Rhea" id="RHEA:11600"/>
        <dbReference type="ChEBI" id="CHEBI:30616"/>
        <dbReference type="ChEBI" id="CHEBI:58069"/>
        <dbReference type="ChEBI" id="CHEBI:60377"/>
        <dbReference type="ChEBI" id="CHEBI:456216"/>
        <dbReference type="EC" id="2.7.4.25"/>
    </reaction>
</comment>
<evidence type="ECO:0000256" key="3">
    <source>
        <dbReference type="ARBA" id="ARBA00022741"/>
    </source>
</evidence>
<dbReference type="GO" id="GO:0005524">
    <property type="term" value="F:ATP binding"/>
    <property type="evidence" value="ECO:0007669"/>
    <property type="project" value="UniProtKB-KW"/>
</dbReference>
<dbReference type="GO" id="GO:0036431">
    <property type="term" value="F:dCMP kinase activity"/>
    <property type="evidence" value="ECO:0007669"/>
    <property type="project" value="InterPro"/>
</dbReference>
<dbReference type="EMBL" id="UINC01017521">
    <property type="protein sequence ID" value="SVA72724.1"/>
    <property type="molecule type" value="Genomic_DNA"/>
</dbReference>
<dbReference type="SUPFAM" id="SSF52540">
    <property type="entry name" value="P-loop containing nucleoside triphosphate hydrolases"/>
    <property type="match status" value="1"/>
</dbReference>
<gene>
    <name evidence="9" type="ORF">METZ01_LOCUS125578</name>
</gene>
<dbReference type="CDD" id="cd02020">
    <property type="entry name" value="CMPK"/>
    <property type="match status" value="1"/>
</dbReference>
<keyword evidence="4" id="KW-0418">Kinase</keyword>
<proteinExistence type="predicted"/>
<comment type="catalytic activity">
    <reaction evidence="6">
        <text>dCMP + ATP = dCDP + ADP</text>
        <dbReference type="Rhea" id="RHEA:25094"/>
        <dbReference type="ChEBI" id="CHEBI:30616"/>
        <dbReference type="ChEBI" id="CHEBI:57566"/>
        <dbReference type="ChEBI" id="CHEBI:58593"/>
        <dbReference type="ChEBI" id="CHEBI:456216"/>
        <dbReference type="EC" id="2.7.4.25"/>
    </reaction>
</comment>
<dbReference type="AlphaFoldDB" id="A0A381Y6S5"/>
<keyword evidence="5" id="KW-0067">ATP-binding</keyword>
<evidence type="ECO:0000256" key="6">
    <source>
        <dbReference type="ARBA" id="ARBA00047615"/>
    </source>
</evidence>
<organism evidence="9">
    <name type="scientific">marine metagenome</name>
    <dbReference type="NCBI Taxonomy" id="408172"/>
    <lineage>
        <taxon>unclassified sequences</taxon>
        <taxon>metagenomes</taxon>
        <taxon>ecological metagenomes</taxon>
    </lineage>
</organism>
<dbReference type="InterPro" id="IPR011994">
    <property type="entry name" value="Cytidylate_kinase_dom"/>
</dbReference>
<protein>
    <recommendedName>
        <fullName evidence="1">(d)CMP kinase</fullName>
        <ecNumber evidence="1">2.7.4.25</ecNumber>
    </recommendedName>
</protein>
<keyword evidence="2" id="KW-0808">Transferase</keyword>
<evidence type="ECO:0000313" key="9">
    <source>
        <dbReference type="EMBL" id="SVA72724.1"/>
    </source>
</evidence>
<evidence type="ECO:0000256" key="4">
    <source>
        <dbReference type="ARBA" id="ARBA00022777"/>
    </source>
</evidence>
<name>A0A381Y6S5_9ZZZZ</name>
<accession>A0A381Y6S5</accession>
<dbReference type="GO" id="GO:0006139">
    <property type="term" value="P:nucleobase-containing compound metabolic process"/>
    <property type="evidence" value="ECO:0007669"/>
    <property type="project" value="InterPro"/>
</dbReference>
<keyword evidence="3" id="KW-0547">Nucleotide-binding</keyword>
<dbReference type="Pfam" id="PF02224">
    <property type="entry name" value="Cytidylate_kin"/>
    <property type="match status" value="1"/>
</dbReference>
<evidence type="ECO:0000256" key="2">
    <source>
        <dbReference type="ARBA" id="ARBA00022679"/>
    </source>
</evidence>
<evidence type="ECO:0000259" key="8">
    <source>
        <dbReference type="Pfam" id="PF02224"/>
    </source>
</evidence>
<evidence type="ECO:0000256" key="5">
    <source>
        <dbReference type="ARBA" id="ARBA00022840"/>
    </source>
</evidence>
<sequence length="173" mass="19965">MASTILKQKIDYNNQFNIKRLIDEIIYLSPRNHKSLRTENIGNITSKIATIPLVRKFVNNQQKIIVKEMLKLYIGCVIDGRDIGSKVFRDAKIKLFIEVQPEIRAKRRHKQLIALGEKSIYGQILKEINLRDNTDKNRKESPLVKPAGAIVINNSSCFQKTIRQIKKALIKIK</sequence>
<dbReference type="InterPro" id="IPR027417">
    <property type="entry name" value="P-loop_NTPase"/>
</dbReference>
<dbReference type="EC" id="2.7.4.25" evidence="1"/>
<feature type="domain" description="Cytidylate kinase" evidence="8">
    <location>
        <begin position="14"/>
        <end position="168"/>
    </location>
</feature>
<dbReference type="Gene3D" id="3.40.50.300">
    <property type="entry name" value="P-loop containing nucleotide triphosphate hydrolases"/>
    <property type="match status" value="1"/>
</dbReference>
<evidence type="ECO:0000256" key="7">
    <source>
        <dbReference type="ARBA" id="ARBA00048478"/>
    </source>
</evidence>
<evidence type="ECO:0000256" key="1">
    <source>
        <dbReference type="ARBA" id="ARBA00012906"/>
    </source>
</evidence>
<reference evidence="9" key="1">
    <citation type="submission" date="2018-05" db="EMBL/GenBank/DDBJ databases">
        <authorList>
            <person name="Lanie J.A."/>
            <person name="Ng W.-L."/>
            <person name="Kazmierczak K.M."/>
            <person name="Andrzejewski T.M."/>
            <person name="Davidsen T.M."/>
            <person name="Wayne K.J."/>
            <person name="Tettelin H."/>
            <person name="Glass J.I."/>
            <person name="Rusch D."/>
            <person name="Podicherti R."/>
            <person name="Tsui H.-C.T."/>
            <person name="Winkler M.E."/>
        </authorList>
    </citation>
    <scope>NUCLEOTIDE SEQUENCE</scope>
</reference>